<evidence type="ECO:0000256" key="1">
    <source>
        <dbReference type="ARBA" id="ARBA00022679"/>
    </source>
</evidence>
<keyword evidence="3" id="KW-0012">Acyltransferase</keyword>
<dbReference type="EMBL" id="QFNF01000035">
    <property type="protein sequence ID" value="PZO75154.1"/>
    <property type="molecule type" value="Genomic_DNA"/>
</dbReference>
<dbReference type="Proteomes" id="UP000248614">
    <property type="component" value="Unassembled WGS sequence"/>
</dbReference>
<accession>A0A2W4YZI8</accession>
<dbReference type="InterPro" id="IPR005881">
    <property type="entry name" value="Ser_O-AcTrfase"/>
</dbReference>
<gene>
    <name evidence="4" type="ORF">DI632_12320</name>
</gene>
<dbReference type="InterPro" id="IPR001451">
    <property type="entry name" value="Hexapep"/>
</dbReference>
<dbReference type="Pfam" id="PF00132">
    <property type="entry name" value="Hexapep"/>
    <property type="match status" value="1"/>
</dbReference>
<dbReference type="PIRSF" id="PIRSF000441">
    <property type="entry name" value="CysE"/>
    <property type="match status" value="1"/>
</dbReference>
<dbReference type="PROSITE" id="PS00101">
    <property type="entry name" value="HEXAPEP_TRANSFERASES"/>
    <property type="match status" value="1"/>
</dbReference>
<evidence type="ECO:0000313" key="5">
    <source>
        <dbReference type="Proteomes" id="UP000248614"/>
    </source>
</evidence>
<organism evidence="4 5">
    <name type="scientific">Sphingomonas hengshuiensis</name>
    <dbReference type="NCBI Taxonomy" id="1609977"/>
    <lineage>
        <taxon>Bacteria</taxon>
        <taxon>Pseudomonadati</taxon>
        <taxon>Pseudomonadota</taxon>
        <taxon>Alphaproteobacteria</taxon>
        <taxon>Sphingomonadales</taxon>
        <taxon>Sphingomonadaceae</taxon>
        <taxon>Sphingomonas</taxon>
    </lineage>
</organism>
<name>A0A2W4YZI8_9SPHN</name>
<keyword evidence="1" id="KW-0808">Transferase</keyword>
<evidence type="ECO:0000256" key="2">
    <source>
        <dbReference type="ARBA" id="ARBA00022737"/>
    </source>
</evidence>
<evidence type="ECO:0000313" key="4">
    <source>
        <dbReference type="EMBL" id="PZO75154.1"/>
    </source>
</evidence>
<proteinExistence type="predicted"/>
<dbReference type="PANTHER" id="PTHR42811">
    <property type="entry name" value="SERINE ACETYLTRANSFERASE"/>
    <property type="match status" value="1"/>
</dbReference>
<dbReference type="AlphaFoldDB" id="A0A2W4YZI8"/>
<sequence length="136" mass="14065">MRSIPVVGRFLSKLYWTRNCVRFGSEIAQFAEIAPGFYTPHPYAIVIGQCSIGPGASCLQNSTIGKRGDHDLHGPRIGAGVMIGASSIILGDVTIGDHAKIGANSVVLVDVPAGGVALGTPARAIAPRTPMNDGAE</sequence>
<evidence type="ECO:0000256" key="3">
    <source>
        <dbReference type="ARBA" id="ARBA00023315"/>
    </source>
</evidence>
<reference evidence="4 5" key="1">
    <citation type="submission" date="2017-08" db="EMBL/GenBank/DDBJ databases">
        <title>Infants hospitalized years apart are colonized by the same room-sourced microbial strains.</title>
        <authorList>
            <person name="Brooks B."/>
            <person name="Olm M.R."/>
            <person name="Firek B.A."/>
            <person name="Baker R."/>
            <person name="Thomas B.C."/>
            <person name="Morowitz M.J."/>
            <person name="Banfield J.F."/>
        </authorList>
    </citation>
    <scope>NUCLEOTIDE SEQUENCE [LARGE SCALE GENOMIC DNA]</scope>
    <source>
        <strain evidence="4">S2_018_000_R3_110</strain>
    </source>
</reference>
<dbReference type="SUPFAM" id="SSF51161">
    <property type="entry name" value="Trimeric LpxA-like enzymes"/>
    <property type="match status" value="1"/>
</dbReference>
<dbReference type="GO" id="GO:0006535">
    <property type="term" value="P:cysteine biosynthetic process from serine"/>
    <property type="evidence" value="ECO:0007669"/>
    <property type="project" value="InterPro"/>
</dbReference>
<keyword evidence="2" id="KW-0677">Repeat</keyword>
<comment type="caution">
    <text evidence="4">The sequence shown here is derived from an EMBL/GenBank/DDBJ whole genome shotgun (WGS) entry which is preliminary data.</text>
</comment>
<dbReference type="InterPro" id="IPR018357">
    <property type="entry name" value="Hexapep_transf_CS"/>
</dbReference>
<dbReference type="InterPro" id="IPR011004">
    <property type="entry name" value="Trimer_LpxA-like_sf"/>
</dbReference>
<dbReference type="Gene3D" id="2.160.10.10">
    <property type="entry name" value="Hexapeptide repeat proteins"/>
    <property type="match status" value="1"/>
</dbReference>
<evidence type="ECO:0008006" key="6">
    <source>
        <dbReference type="Google" id="ProtNLM"/>
    </source>
</evidence>
<protein>
    <recommendedName>
        <fullName evidence="6">Serine acetyltransferase</fullName>
    </recommendedName>
</protein>
<dbReference type="GO" id="GO:0005737">
    <property type="term" value="C:cytoplasm"/>
    <property type="evidence" value="ECO:0007669"/>
    <property type="project" value="InterPro"/>
</dbReference>
<dbReference type="GO" id="GO:0009001">
    <property type="term" value="F:serine O-acetyltransferase activity"/>
    <property type="evidence" value="ECO:0007669"/>
    <property type="project" value="InterPro"/>
</dbReference>